<feature type="region of interest" description="Disordered" evidence="3">
    <location>
        <begin position="259"/>
        <end position="278"/>
    </location>
</feature>
<dbReference type="Pfam" id="PF00072">
    <property type="entry name" value="Response_reg"/>
    <property type="match status" value="1"/>
</dbReference>
<feature type="modified residue" description="4-aspartylphosphate" evidence="2">
    <location>
        <position position="197"/>
    </location>
</feature>
<name>A0ABU5E624_9PROT</name>
<dbReference type="Proteomes" id="UP001279642">
    <property type="component" value="Unassembled WGS sequence"/>
</dbReference>
<dbReference type="SMART" id="SM00448">
    <property type="entry name" value="REC"/>
    <property type="match status" value="1"/>
</dbReference>
<dbReference type="Pfam" id="PF22233">
    <property type="entry name" value="PhyR_sigma-like"/>
    <property type="match status" value="1"/>
</dbReference>
<dbReference type="PROSITE" id="PS50110">
    <property type="entry name" value="RESPONSE_REGULATORY"/>
    <property type="match status" value="1"/>
</dbReference>
<dbReference type="EMBL" id="JAXCLW010000001">
    <property type="protein sequence ID" value="MDY0881621.1"/>
    <property type="molecule type" value="Genomic_DNA"/>
</dbReference>
<sequence>MKSGHDLSETIVANVRYLRRYARALLGSQKSGDMYVRLCLETILNQPSVISADDDVHVQLFKLFHDVWRMTPGATSDAPAGTEVSPDHSIQARLDALPPTERQVLLLTVLEKFSTSDVAAILGISETEVVDLLRDAWDTVKKQLSTSILVIEDEPVIAFDICSLVTEMGHKIAGTTSNQAEAIALAAARKPGLILADINLGAGGSGLTAVTEILASSDVPVIFITAYPELLLTGDRPEPTYLVTKPFEPDTLRVTITQALSNRSSNQSGNGPDRQAAG</sequence>
<dbReference type="Pfam" id="PF22029">
    <property type="entry name" value="PhyR_sigma2"/>
    <property type="match status" value="1"/>
</dbReference>
<dbReference type="RefSeq" id="WP_320506680.1">
    <property type="nucleotide sequence ID" value="NZ_JAXCLW010000001.1"/>
</dbReference>
<dbReference type="PANTHER" id="PTHR44591">
    <property type="entry name" value="STRESS RESPONSE REGULATOR PROTEIN 1"/>
    <property type="match status" value="1"/>
</dbReference>
<proteinExistence type="predicted"/>
<evidence type="ECO:0000256" key="3">
    <source>
        <dbReference type="SAM" id="MobiDB-lite"/>
    </source>
</evidence>
<dbReference type="Gene3D" id="1.20.140.160">
    <property type="match status" value="1"/>
</dbReference>
<gene>
    <name evidence="5" type="ORF">SMD27_02075</name>
</gene>
<dbReference type="InterPro" id="IPR001789">
    <property type="entry name" value="Sig_transdc_resp-reg_receiver"/>
</dbReference>
<feature type="compositionally biased region" description="Polar residues" evidence="3">
    <location>
        <begin position="259"/>
        <end position="270"/>
    </location>
</feature>
<evidence type="ECO:0000313" key="6">
    <source>
        <dbReference type="Proteomes" id="UP001279642"/>
    </source>
</evidence>
<dbReference type="Gene3D" id="3.40.50.2300">
    <property type="match status" value="1"/>
</dbReference>
<evidence type="ECO:0000256" key="1">
    <source>
        <dbReference type="ARBA" id="ARBA00022553"/>
    </source>
</evidence>
<accession>A0ABU5E624</accession>
<dbReference type="InterPro" id="IPR050595">
    <property type="entry name" value="Bact_response_regulator"/>
</dbReference>
<keyword evidence="6" id="KW-1185">Reference proteome</keyword>
<evidence type="ECO:0000256" key="2">
    <source>
        <dbReference type="PROSITE-ProRule" id="PRU00169"/>
    </source>
</evidence>
<dbReference type="SUPFAM" id="SSF52172">
    <property type="entry name" value="CheY-like"/>
    <property type="match status" value="1"/>
</dbReference>
<dbReference type="InterPro" id="IPR053867">
    <property type="entry name" value="PhyR_sigma4"/>
</dbReference>
<protein>
    <submittedName>
        <fullName evidence="5">Response regulator</fullName>
    </submittedName>
</protein>
<evidence type="ECO:0000313" key="5">
    <source>
        <dbReference type="EMBL" id="MDY0881621.1"/>
    </source>
</evidence>
<feature type="domain" description="Response regulatory" evidence="4">
    <location>
        <begin position="147"/>
        <end position="260"/>
    </location>
</feature>
<reference evidence="5 6" key="1">
    <citation type="journal article" date="2016" name="Antonie Van Leeuwenhoek">
        <title>Dongia soli sp. nov., isolated from soil from Dokdo, Korea.</title>
        <authorList>
            <person name="Kim D.U."/>
            <person name="Lee H."/>
            <person name="Kim H."/>
            <person name="Kim S.G."/>
            <person name="Ka J.O."/>
        </authorList>
    </citation>
    <scope>NUCLEOTIDE SEQUENCE [LARGE SCALE GENOMIC DNA]</scope>
    <source>
        <strain evidence="5 6">D78</strain>
    </source>
</reference>
<dbReference type="InterPro" id="IPR011006">
    <property type="entry name" value="CheY-like_superfamily"/>
</dbReference>
<dbReference type="NCBIfam" id="NF006623">
    <property type="entry name" value="PRK09191.1"/>
    <property type="match status" value="1"/>
</dbReference>
<organism evidence="5 6">
    <name type="scientific">Dongia soli</name>
    <dbReference type="NCBI Taxonomy" id="600628"/>
    <lineage>
        <taxon>Bacteria</taxon>
        <taxon>Pseudomonadati</taxon>
        <taxon>Pseudomonadota</taxon>
        <taxon>Alphaproteobacteria</taxon>
        <taxon>Rhodospirillales</taxon>
        <taxon>Dongiaceae</taxon>
        <taxon>Dongia</taxon>
    </lineage>
</organism>
<comment type="caution">
    <text evidence="5">The sequence shown here is derived from an EMBL/GenBank/DDBJ whole genome shotgun (WGS) entry which is preliminary data.</text>
</comment>
<evidence type="ECO:0000259" key="4">
    <source>
        <dbReference type="PROSITE" id="PS50110"/>
    </source>
</evidence>
<keyword evidence="1 2" id="KW-0597">Phosphoprotein</keyword>
<dbReference type="InterPro" id="IPR013324">
    <property type="entry name" value="RNA_pol_sigma_r3/r4-like"/>
</dbReference>
<dbReference type="SUPFAM" id="SSF88659">
    <property type="entry name" value="Sigma3 and sigma4 domains of RNA polymerase sigma factors"/>
    <property type="match status" value="1"/>
</dbReference>
<dbReference type="PANTHER" id="PTHR44591:SF3">
    <property type="entry name" value="RESPONSE REGULATORY DOMAIN-CONTAINING PROTEIN"/>
    <property type="match status" value="1"/>
</dbReference>
<dbReference type="InterPro" id="IPR053866">
    <property type="entry name" value="PhyR_sigma2"/>
</dbReference>